<evidence type="ECO:0000256" key="1">
    <source>
        <dbReference type="ARBA" id="ARBA00022679"/>
    </source>
</evidence>
<evidence type="ECO:0000259" key="2">
    <source>
        <dbReference type="Pfam" id="PF13649"/>
    </source>
</evidence>
<dbReference type="InterPro" id="IPR029063">
    <property type="entry name" value="SAM-dependent_MTases_sf"/>
</dbReference>
<dbReference type="GO" id="GO:0032259">
    <property type="term" value="P:methylation"/>
    <property type="evidence" value="ECO:0007669"/>
    <property type="project" value="UniProtKB-KW"/>
</dbReference>
<dbReference type="Gene3D" id="3.40.50.150">
    <property type="entry name" value="Vaccinia Virus protein VP39"/>
    <property type="match status" value="1"/>
</dbReference>
<dbReference type="GO" id="GO:0008168">
    <property type="term" value="F:methyltransferase activity"/>
    <property type="evidence" value="ECO:0007669"/>
    <property type="project" value="UniProtKB-KW"/>
</dbReference>
<keyword evidence="3" id="KW-0489">Methyltransferase</keyword>
<reference evidence="4 5" key="1">
    <citation type="journal article" date="2017" name="Syst. Appl. Microbiol.">
        <title>Soybeans inoculated with root zone soils of Canadian native legumes harbour diverse and novel Bradyrhizobium spp. that possess agricultural potential.</title>
        <authorList>
            <person name="Bromfield E.S.P."/>
            <person name="Cloutier S."/>
            <person name="Tambong J.T."/>
            <person name="Tran Thi T.V."/>
        </authorList>
    </citation>
    <scope>NUCLEOTIDE SEQUENCE [LARGE SCALE GENOMIC DNA]</scope>
    <source>
        <strain evidence="4 5">323S2</strain>
    </source>
</reference>
<proteinExistence type="predicted"/>
<reference evidence="3" key="2">
    <citation type="submission" date="2020-06" db="EMBL/GenBank/DDBJ databases">
        <title>Whole Genome Sequence of Bradyrhizobium sp. Strain 323S2.</title>
        <authorList>
            <person name="Bromfield E.S.P."/>
        </authorList>
    </citation>
    <scope>NUCLEOTIDE SEQUENCE [LARGE SCALE GENOMIC DNA]</scope>
    <source>
        <strain evidence="3">323S2</strain>
    </source>
</reference>
<dbReference type="EMBL" id="JACBFH010000004">
    <property type="protein sequence ID" value="NYY96710.1"/>
    <property type="molecule type" value="Genomic_DNA"/>
</dbReference>
<organism evidence="3">
    <name type="scientific">Bradyrhizobium barranii subsp. barranii</name>
    <dbReference type="NCBI Taxonomy" id="2823807"/>
    <lineage>
        <taxon>Bacteria</taxon>
        <taxon>Pseudomonadati</taxon>
        <taxon>Pseudomonadota</taxon>
        <taxon>Alphaproteobacteria</taxon>
        <taxon>Hyphomicrobiales</taxon>
        <taxon>Nitrobacteraceae</taxon>
        <taxon>Bradyrhizobium</taxon>
        <taxon>Bradyrhizobium barranii</taxon>
    </lineage>
</organism>
<dbReference type="CDD" id="cd02440">
    <property type="entry name" value="AdoMet_MTases"/>
    <property type="match status" value="1"/>
</dbReference>
<reference evidence="4 5" key="3">
    <citation type="journal article" date="2022" name="Int. J. Syst. Evol. Microbiol.">
        <title>Strains of Bradyrhizobium barranii sp. nov. associated with legumes native to Canada are symbionts of soybeans and belong to different subspecies (subsp. barranii subsp. nov. and subsp. apii subsp. nov.) and symbiovars (sv. glycinearum and sv. septentrionale).</title>
        <authorList>
            <person name="Bromfield E.S.P."/>
            <person name="Cloutier S."/>
            <person name="Wasai-Hara S."/>
            <person name="Minamisawa K."/>
        </authorList>
    </citation>
    <scope>NUCLEOTIDE SEQUENCE [LARGE SCALE GENOMIC DNA]</scope>
    <source>
        <strain evidence="5">323S2</strain>
        <plasmid evidence="4 5">pBb323S2a</plasmid>
    </source>
</reference>
<protein>
    <submittedName>
        <fullName evidence="3">Class I SAM-dependent methyltransferase</fullName>
    </submittedName>
</protein>
<keyword evidence="1 3" id="KW-0808">Transferase</keyword>
<evidence type="ECO:0000313" key="5">
    <source>
        <dbReference type="Proteomes" id="UP000564836"/>
    </source>
</evidence>
<accession>A0A7Z0TY89</accession>
<dbReference type="PANTHER" id="PTHR43861">
    <property type="entry name" value="TRANS-ACONITATE 2-METHYLTRANSFERASE-RELATED"/>
    <property type="match status" value="1"/>
</dbReference>
<dbReference type="RefSeq" id="WP_080650490.1">
    <property type="nucleotide sequence ID" value="NZ_CP049700.1"/>
</dbReference>
<dbReference type="InterPro" id="IPR041698">
    <property type="entry name" value="Methyltransf_25"/>
</dbReference>
<dbReference type="SUPFAM" id="SSF53335">
    <property type="entry name" value="S-adenosyl-L-methionine-dependent methyltransferases"/>
    <property type="match status" value="1"/>
</dbReference>
<dbReference type="Pfam" id="PF13649">
    <property type="entry name" value="Methyltransf_25"/>
    <property type="match status" value="1"/>
</dbReference>
<name>A0A7Z0TY89_9BRAD</name>
<feature type="domain" description="Methyltransferase" evidence="2">
    <location>
        <begin position="64"/>
        <end position="158"/>
    </location>
</feature>
<geneLocation type="plasmid" evidence="4 5">
    <name>pBb323S2a</name>
</geneLocation>
<keyword evidence="4" id="KW-0614">Plasmid</keyword>
<dbReference type="Proteomes" id="UP000564836">
    <property type="component" value="Plasmid pBb323S2a"/>
</dbReference>
<dbReference type="EMBL" id="CP088278">
    <property type="protein sequence ID" value="UGX89610.1"/>
    <property type="molecule type" value="Genomic_DNA"/>
</dbReference>
<evidence type="ECO:0000313" key="3">
    <source>
        <dbReference type="EMBL" id="NYY96710.1"/>
    </source>
</evidence>
<dbReference type="GeneID" id="92958910"/>
<gene>
    <name evidence="4" type="ORF">G6321_00002450</name>
    <name evidence="3" type="ORF">G6321_53340</name>
</gene>
<dbReference type="AlphaFoldDB" id="A0A7Z0TY89"/>
<evidence type="ECO:0000313" key="4">
    <source>
        <dbReference type="EMBL" id="UGX89610.1"/>
    </source>
</evidence>
<sequence length="262" mass="29874">MTKLDDIRHLVEQENLFWSAQFQKEAARDKKNPVNFSSDWWRLYYREITDHIGHILKLRSDPYVLEAGSGSGKASLLLSSNMRRVLLDISPSALRFAKYLAERFGCQNVDFIQGDLFKLPFEERSFDLTWNIGVLEHYHPEAALQILKEMSRVTVDGGYLAVGVPNFGAFAIQKARTLRSPILHFVPGYRLGTERPYTPPQLIELIEGACHLEGRSVKSTEIVNFGNPLPMGSPAWLLRSLGPAAERRWPHRKFLIVAISRL</sequence>